<keyword evidence="16" id="KW-1185">Reference proteome</keyword>
<evidence type="ECO:0000256" key="2">
    <source>
        <dbReference type="ARBA" id="ARBA00004734"/>
    </source>
</evidence>
<dbReference type="GO" id="GO:0070626">
    <property type="term" value="F:(S)-2-(5-amino-1-(5-phospho-D-ribosyl)imidazole-4-carboxamido) succinate lyase (fumarate-forming) activity"/>
    <property type="evidence" value="ECO:0007669"/>
    <property type="project" value="TreeGrafter"/>
</dbReference>
<dbReference type="PANTHER" id="PTHR43172">
    <property type="entry name" value="ADENYLOSUCCINATE LYASE"/>
    <property type="match status" value="1"/>
</dbReference>
<dbReference type="Proteomes" id="UP001321249">
    <property type="component" value="Unassembled WGS sequence"/>
</dbReference>
<feature type="domain" description="Adenylosuccinate lyase C-terminal" evidence="13">
    <location>
        <begin position="351"/>
        <end position="431"/>
    </location>
</feature>
<dbReference type="CDD" id="cd01360">
    <property type="entry name" value="Adenylsuccinate_lyase_1"/>
    <property type="match status" value="1"/>
</dbReference>
<evidence type="ECO:0000256" key="4">
    <source>
        <dbReference type="ARBA" id="ARBA00012339"/>
    </source>
</evidence>
<dbReference type="SMART" id="SM00998">
    <property type="entry name" value="ADSL_C"/>
    <property type="match status" value="1"/>
</dbReference>
<dbReference type="Gene3D" id="1.20.200.10">
    <property type="entry name" value="Fumarase/aspartase (Central domain)"/>
    <property type="match status" value="1"/>
</dbReference>
<reference evidence="15" key="2">
    <citation type="journal article" date="2023" name="Nat. Commun.">
        <title>Cultivation of marine bacteria of the SAR202 clade.</title>
        <authorList>
            <person name="Lim Y."/>
            <person name="Seo J.H."/>
            <person name="Giovannoni S.J."/>
            <person name="Kang I."/>
            <person name="Cho J.C."/>
        </authorList>
    </citation>
    <scope>NUCLEOTIDE SEQUENCE</scope>
    <source>
        <strain evidence="15">JH1073</strain>
    </source>
</reference>
<evidence type="ECO:0000313" key="15">
    <source>
        <dbReference type="EMBL" id="WFG39326.1"/>
    </source>
</evidence>
<dbReference type="PRINTS" id="PR00149">
    <property type="entry name" value="FUMRATELYASE"/>
</dbReference>
<organism evidence="15 16">
    <name type="scientific">Candidatus Lucifugimonas marina</name>
    <dbReference type="NCBI Taxonomy" id="3038979"/>
    <lineage>
        <taxon>Bacteria</taxon>
        <taxon>Bacillati</taxon>
        <taxon>Chloroflexota</taxon>
        <taxon>Dehalococcoidia</taxon>
        <taxon>SAR202 cluster</taxon>
        <taxon>Candidatus Lucifugimonadales</taxon>
        <taxon>Candidatus Lucifugimonadaceae</taxon>
        <taxon>Candidatus Lucifugimonas</taxon>
    </lineage>
</organism>
<dbReference type="InterPro" id="IPR000362">
    <property type="entry name" value="Fumarate_lyase_fam"/>
</dbReference>
<evidence type="ECO:0000256" key="10">
    <source>
        <dbReference type="ARBA" id="ARBA00049115"/>
    </source>
</evidence>
<dbReference type="InterPro" id="IPR004769">
    <property type="entry name" value="Pur_lyase"/>
</dbReference>
<evidence type="ECO:0000313" key="17">
    <source>
        <dbReference type="Proteomes" id="UP001321249"/>
    </source>
</evidence>
<dbReference type="GO" id="GO:0005829">
    <property type="term" value="C:cytosol"/>
    <property type="evidence" value="ECO:0007669"/>
    <property type="project" value="TreeGrafter"/>
</dbReference>
<dbReference type="InterPro" id="IPR008948">
    <property type="entry name" value="L-Aspartase-like"/>
</dbReference>
<evidence type="ECO:0000256" key="7">
    <source>
        <dbReference type="ARBA" id="ARBA00023239"/>
    </source>
</evidence>
<dbReference type="FunFam" id="1.10.40.30:FF:000007">
    <property type="entry name" value="Adenylosuccinate lyase"/>
    <property type="match status" value="1"/>
</dbReference>
<dbReference type="FunFam" id="1.20.200.10:FF:000008">
    <property type="entry name" value="Adenylosuccinate lyase"/>
    <property type="match status" value="1"/>
</dbReference>
<reference evidence="16" key="3">
    <citation type="submission" date="2023-06" db="EMBL/GenBank/DDBJ databases">
        <title>Pangenomics reveal diversification of enzyme families and niche specialization in globally abundant SAR202 bacteria.</title>
        <authorList>
            <person name="Saw J.H.W."/>
        </authorList>
    </citation>
    <scope>NUCLEOTIDE SEQUENCE [LARGE SCALE GENOMIC DNA]</scope>
    <source>
        <strain evidence="16">JH1073</strain>
    </source>
</reference>
<comment type="pathway">
    <text evidence="1 12">Purine metabolism; IMP biosynthesis via de novo pathway; 5-amino-1-(5-phospho-D-ribosyl)imidazole-4-carboxamide from 5-amino-1-(5-phospho-D-ribosyl)imidazole-4-carboxylate: step 2/2.</text>
</comment>
<name>A0AAJ5ZG06_9CHLR</name>
<dbReference type="EMBL" id="WMBE01000001">
    <property type="protein sequence ID" value="MDG0865945.1"/>
    <property type="molecule type" value="Genomic_DNA"/>
</dbReference>
<evidence type="ECO:0000313" key="16">
    <source>
        <dbReference type="Proteomes" id="UP001219901"/>
    </source>
</evidence>
<comment type="pathway">
    <text evidence="2 12">Purine metabolism; AMP biosynthesis via de novo pathway; AMP from IMP: step 2/2.</text>
</comment>
<comment type="similarity">
    <text evidence="3 12">Belongs to the lyase 1 family. Adenylosuccinate lyase subfamily.</text>
</comment>
<dbReference type="Pfam" id="PF10397">
    <property type="entry name" value="ADSL_C"/>
    <property type="match status" value="1"/>
</dbReference>
<dbReference type="EC" id="4.3.2.2" evidence="4 11"/>
<dbReference type="NCBIfam" id="TIGR00928">
    <property type="entry name" value="purB"/>
    <property type="match status" value="1"/>
</dbReference>
<accession>A0AAJ5ZG06</accession>
<dbReference type="AlphaFoldDB" id="A0AAJ5ZG06"/>
<keyword evidence="6 12" id="KW-0658">Purine biosynthesis</keyword>
<evidence type="ECO:0000313" key="14">
    <source>
        <dbReference type="EMBL" id="MDG0865945.1"/>
    </source>
</evidence>
<reference evidence="16 17" key="1">
    <citation type="submission" date="2019-11" db="EMBL/GenBank/DDBJ databases">
        <authorList>
            <person name="Cho J.-C."/>
        </authorList>
    </citation>
    <scope>NUCLEOTIDE SEQUENCE [LARGE SCALE GENOMIC DNA]</scope>
    <source>
        <strain evidence="15 16">JH1073</strain>
        <strain evidence="14 17">JH702</strain>
    </source>
</reference>
<evidence type="ECO:0000256" key="1">
    <source>
        <dbReference type="ARBA" id="ARBA00004706"/>
    </source>
</evidence>
<evidence type="ECO:0000256" key="9">
    <source>
        <dbReference type="ARBA" id="ARBA00030717"/>
    </source>
</evidence>
<evidence type="ECO:0000256" key="5">
    <source>
        <dbReference type="ARBA" id="ARBA00017058"/>
    </source>
</evidence>
<dbReference type="SUPFAM" id="SSF48557">
    <property type="entry name" value="L-aspartase-like"/>
    <property type="match status" value="1"/>
</dbReference>
<evidence type="ECO:0000256" key="3">
    <source>
        <dbReference type="ARBA" id="ARBA00008273"/>
    </source>
</evidence>
<dbReference type="Pfam" id="PF00206">
    <property type="entry name" value="Lyase_1"/>
    <property type="match status" value="1"/>
</dbReference>
<evidence type="ECO:0000256" key="11">
    <source>
        <dbReference type="NCBIfam" id="TIGR00928"/>
    </source>
</evidence>
<dbReference type="PANTHER" id="PTHR43172:SF1">
    <property type="entry name" value="ADENYLOSUCCINATE LYASE"/>
    <property type="match status" value="1"/>
</dbReference>
<evidence type="ECO:0000256" key="8">
    <source>
        <dbReference type="ARBA" id="ARBA00024477"/>
    </source>
</evidence>
<dbReference type="GO" id="GO:0004018">
    <property type="term" value="F:N6-(1,2-dicarboxyethyl)AMP AMP-lyase (fumarate-forming) activity"/>
    <property type="evidence" value="ECO:0007669"/>
    <property type="project" value="UniProtKB-UniRule"/>
</dbReference>
<protein>
    <recommendedName>
        <fullName evidence="5 11">Adenylosuccinate lyase</fullName>
        <shortName evidence="12">ASL</shortName>
        <ecNumber evidence="4 11">4.3.2.2</ecNumber>
    </recommendedName>
    <alternativeName>
        <fullName evidence="9 12">Adenylosuccinase</fullName>
    </alternativeName>
</protein>
<dbReference type="Proteomes" id="UP001219901">
    <property type="component" value="Chromosome"/>
</dbReference>
<dbReference type="InterPro" id="IPR024083">
    <property type="entry name" value="Fumarase/histidase_N"/>
</dbReference>
<gene>
    <name evidence="14" type="ORF">GKO46_02520</name>
    <name evidence="15" type="ORF">GKO48_06740</name>
</gene>
<dbReference type="InterPro" id="IPR022761">
    <property type="entry name" value="Fumarate_lyase_N"/>
</dbReference>
<keyword evidence="7 12" id="KW-0456">Lyase</keyword>
<dbReference type="GO" id="GO:0044208">
    <property type="term" value="P:'de novo' AMP biosynthetic process"/>
    <property type="evidence" value="ECO:0007669"/>
    <property type="project" value="TreeGrafter"/>
</dbReference>
<evidence type="ECO:0000256" key="12">
    <source>
        <dbReference type="RuleBase" id="RU361172"/>
    </source>
</evidence>
<proteinExistence type="inferred from homology"/>
<dbReference type="Gene3D" id="1.10.40.30">
    <property type="entry name" value="Fumarase/aspartase (C-terminal domain)"/>
    <property type="match status" value="1"/>
</dbReference>
<comment type="catalytic activity">
    <reaction evidence="8">
        <text>(2S)-2-[5-amino-1-(5-phospho-beta-D-ribosyl)imidazole-4-carboxamido]succinate = 5-amino-1-(5-phospho-beta-D-ribosyl)imidazole-4-carboxamide + fumarate</text>
        <dbReference type="Rhea" id="RHEA:23920"/>
        <dbReference type="ChEBI" id="CHEBI:29806"/>
        <dbReference type="ChEBI" id="CHEBI:58443"/>
        <dbReference type="ChEBI" id="CHEBI:58475"/>
        <dbReference type="EC" id="4.3.2.2"/>
    </reaction>
    <physiologicalReaction direction="left-to-right" evidence="8">
        <dbReference type="Rhea" id="RHEA:23921"/>
    </physiologicalReaction>
</comment>
<sequence>MIPRYSRPEMNAIWSENNAFELWLQVEIAASQAWTDEGVVPEEDMAKIKNAKFDRAAYDRWFDETKHDIVSFTRAVGESLGDEKRWVHHGLTSNDVKDTALSMQLTQSCDLLDKGLVELLNALRVRSIEHKNTPCIGRSHGIHAEPMSFGMKLALWFAEMNRNRERLAGARKRVAVGMLSGPVGTFASVPPVIEESVCKQLNLSPAEVSNQVIQRDRHAEYVQVLSLIAATLDKMATEIRGLQRTEVREVEEPFGKPGYVTKGSSSMPHKRNPELSERICGLARLIRGHSITALENVALWHERDISHSSAERMILPDASLGLDYIMSLMTGIIKDMVVHEDRMMQNLESTRGLVFSPRVMLLLVEHGVDRDAAYDAVQRNSMRSWDEELDFRELIKTDPVVSEKVSAEALDELFDYNFYLGHVDHIYKRVGISEDVIA</sequence>
<dbReference type="InterPro" id="IPR020557">
    <property type="entry name" value="Fumarate_lyase_CS"/>
</dbReference>
<dbReference type="InterPro" id="IPR019468">
    <property type="entry name" value="AdenyloSucc_lyase_C"/>
</dbReference>
<dbReference type="Gene3D" id="1.10.275.10">
    <property type="entry name" value="Fumarase/aspartase (N-terminal domain)"/>
    <property type="match status" value="1"/>
</dbReference>
<dbReference type="PROSITE" id="PS00163">
    <property type="entry name" value="FUMARATE_LYASES"/>
    <property type="match status" value="1"/>
</dbReference>
<dbReference type="RefSeq" id="WP_342822901.1">
    <property type="nucleotide sequence ID" value="NZ_CP046146.1"/>
</dbReference>
<evidence type="ECO:0000259" key="13">
    <source>
        <dbReference type="SMART" id="SM00998"/>
    </source>
</evidence>
<comment type="catalytic activity">
    <reaction evidence="10">
        <text>N(6)-(1,2-dicarboxyethyl)-AMP = fumarate + AMP</text>
        <dbReference type="Rhea" id="RHEA:16853"/>
        <dbReference type="ChEBI" id="CHEBI:29806"/>
        <dbReference type="ChEBI" id="CHEBI:57567"/>
        <dbReference type="ChEBI" id="CHEBI:456215"/>
        <dbReference type="EC" id="4.3.2.2"/>
    </reaction>
    <physiologicalReaction direction="left-to-right" evidence="10">
        <dbReference type="Rhea" id="RHEA:16854"/>
    </physiologicalReaction>
</comment>
<dbReference type="EMBL" id="CP046147">
    <property type="protein sequence ID" value="WFG39326.1"/>
    <property type="molecule type" value="Genomic_DNA"/>
</dbReference>
<evidence type="ECO:0000256" key="6">
    <source>
        <dbReference type="ARBA" id="ARBA00022755"/>
    </source>
</evidence>